<keyword evidence="3" id="KW-1185">Reference proteome</keyword>
<proteinExistence type="predicted"/>
<feature type="region of interest" description="Disordered" evidence="1">
    <location>
        <begin position="1"/>
        <end position="30"/>
    </location>
</feature>
<dbReference type="InterPro" id="IPR004158">
    <property type="entry name" value="DUF247_pln"/>
</dbReference>
<accession>A0A5C7IL76</accession>
<organism evidence="2 3">
    <name type="scientific">Acer yangbiense</name>
    <dbReference type="NCBI Taxonomy" id="1000413"/>
    <lineage>
        <taxon>Eukaryota</taxon>
        <taxon>Viridiplantae</taxon>
        <taxon>Streptophyta</taxon>
        <taxon>Embryophyta</taxon>
        <taxon>Tracheophyta</taxon>
        <taxon>Spermatophyta</taxon>
        <taxon>Magnoliopsida</taxon>
        <taxon>eudicotyledons</taxon>
        <taxon>Gunneridae</taxon>
        <taxon>Pentapetalae</taxon>
        <taxon>rosids</taxon>
        <taxon>malvids</taxon>
        <taxon>Sapindales</taxon>
        <taxon>Sapindaceae</taxon>
        <taxon>Hippocastanoideae</taxon>
        <taxon>Acereae</taxon>
        <taxon>Acer</taxon>
    </lineage>
</organism>
<dbReference type="Proteomes" id="UP000323000">
    <property type="component" value="Chromosome 2"/>
</dbReference>
<name>A0A5C7IL76_9ROSI</name>
<evidence type="ECO:0000313" key="3">
    <source>
        <dbReference type="Proteomes" id="UP000323000"/>
    </source>
</evidence>
<gene>
    <name evidence="2" type="ORF">EZV62_005092</name>
</gene>
<evidence type="ECO:0000256" key="1">
    <source>
        <dbReference type="SAM" id="MobiDB-lite"/>
    </source>
</evidence>
<protein>
    <submittedName>
        <fullName evidence="2">Uncharacterized protein</fullName>
    </submittedName>
</protein>
<sequence>MSLDQKWRPGPSVSGSTNRSTGGGNNESEELNVLIDLDRRIFSEEENKQLDSLDTALLVEAKAGQPDSAKPKIQKFMYIISVDDWYSEWKLRELGIKTDYAAIPGERYRNNDQILKDNLVHLLDILRKMLIQPIHEINKKPYLIIEHIIDFAAFLLYKLKCIDKKSEYWHSYRSIEDFREAGINLKLGQTSCVRDITFSWGTLKLPPIVVDVSTAEKFLKMATSSL</sequence>
<reference evidence="3" key="1">
    <citation type="journal article" date="2019" name="Gigascience">
        <title>De novo genome assembly of the endangered Acer yangbiense, a plant species with extremely small populations endemic to Yunnan Province, China.</title>
        <authorList>
            <person name="Yang J."/>
            <person name="Wariss H.M."/>
            <person name="Tao L."/>
            <person name="Zhang R."/>
            <person name="Yun Q."/>
            <person name="Hollingsworth P."/>
            <person name="Dao Z."/>
            <person name="Luo G."/>
            <person name="Guo H."/>
            <person name="Ma Y."/>
            <person name="Sun W."/>
        </authorList>
    </citation>
    <scope>NUCLEOTIDE SEQUENCE [LARGE SCALE GENOMIC DNA]</scope>
    <source>
        <strain evidence="3">cv. Malutang</strain>
    </source>
</reference>
<comment type="caution">
    <text evidence="2">The sequence shown here is derived from an EMBL/GenBank/DDBJ whole genome shotgun (WGS) entry which is preliminary data.</text>
</comment>
<evidence type="ECO:0000313" key="2">
    <source>
        <dbReference type="EMBL" id="TXG70157.1"/>
    </source>
</evidence>
<dbReference type="Pfam" id="PF03140">
    <property type="entry name" value="DUF247"/>
    <property type="match status" value="1"/>
</dbReference>
<dbReference type="AlphaFoldDB" id="A0A5C7IL76"/>
<dbReference type="EMBL" id="VAHF01000002">
    <property type="protein sequence ID" value="TXG70157.1"/>
    <property type="molecule type" value="Genomic_DNA"/>
</dbReference>